<dbReference type="RefSeq" id="WP_084233495.1">
    <property type="nucleotide sequence ID" value="NZ_FWXW01000001.1"/>
</dbReference>
<protein>
    <submittedName>
        <fullName evidence="2">Type IV pilus assembly protein PilA</fullName>
    </submittedName>
</protein>
<gene>
    <name evidence="2" type="ORF">SAMN02745168_0899</name>
</gene>
<dbReference type="EMBL" id="FWXW01000001">
    <property type="protein sequence ID" value="SMC42693.1"/>
    <property type="molecule type" value="Genomic_DNA"/>
</dbReference>
<keyword evidence="1" id="KW-0472">Membrane</keyword>
<dbReference type="InterPro" id="IPR045584">
    <property type="entry name" value="Pilin-like"/>
</dbReference>
<feature type="transmembrane region" description="Helical" evidence="1">
    <location>
        <begin position="12"/>
        <end position="34"/>
    </location>
</feature>
<keyword evidence="1" id="KW-1133">Transmembrane helix</keyword>
<dbReference type="PROSITE" id="PS00409">
    <property type="entry name" value="PROKAR_NTER_METHYL"/>
    <property type="match status" value="1"/>
</dbReference>
<dbReference type="Gene3D" id="3.30.700.10">
    <property type="entry name" value="Glycoprotein, Type 4 Pilin"/>
    <property type="match status" value="1"/>
</dbReference>
<dbReference type="NCBIfam" id="TIGR02532">
    <property type="entry name" value="IV_pilin_GFxxxE"/>
    <property type="match status" value="1"/>
</dbReference>
<dbReference type="Proteomes" id="UP000192790">
    <property type="component" value="Unassembled WGS sequence"/>
</dbReference>
<accession>A0A1W1Z2T2</accession>
<reference evidence="2 3" key="1">
    <citation type="submission" date="2017-04" db="EMBL/GenBank/DDBJ databases">
        <authorList>
            <person name="Afonso C.L."/>
            <person name="Miller P.J."/>
            <person name="Scott M.A."/>
            <person name="Spackman E."/>
            <person name="Goraichik I."/>
            <person name="Dimitrov K.M."/>
            <person name="Suarez D.L."/>
            <person name="Swayne D.E."/>
        </authorList>
    </citation>
    <scope>NUCLEOTIDE SEQUENCE [LARGE SCALE GENOMIC DNA]</scope>
    <source>
        <strain evidence="2 3">DSM 12816</strain>
    </source>
</reference>
<evidence type="ECO:0000256" key="1">
    <source>
        <dbReference type="SAM" id="Phobius"/>
    </source>
</evidence>
<sequence length="143" mass="15107">MLKDIKSNLNKKGFTLIELIVVIAIIAILAAVLIPRFTGFTESAREKSAISDTRNVLVAVEAMLAEGQTNLAQGDTSTAGTIEYYAGKNFAGTMNPATGLNSDTFTYYVDIGTKRYTVSVSSGTIDETFNDGTGSTSGPIPTP</sequence>
<dbReference type="Pfam" id="PF07963">
    <property type="entry name" value="N_methyl"/>
    <property type="match status" value="1"/>
</dbReference>
<dbReference type="InterPro" id="IPR012902">
    <property type="entry name" value="N_methyl_site"/>
</dbReference>
<keyword evidence="1" id="KW-0812">Transmembrane</keyword>
<dbReference type="SUPFAM" id="SSF54523">
    <property type="entry name" value="Pili subunits"/>
    <property type="match status" value="1"/>
</dbReference>
<dbReference type="STRING" id="1122930.SAMN02745168_0899"/>
<dbReference type="PANTHER" id="PTHR30093">
    <property type="entry name" value="GENERAL SECRETION PATHWAY PROTEIN G"/>
    <property type="match status" value="1"/>
</dbReference>
<organism evidence="2 3">
    <name type="scientific">Papillibacter cinnamivorans DSM 12816</name>
    <dbReference type="NCBI Taxonomy" id="1122930"/>
    <lineage>
        <taxon>Bacteria</taxon>
        <taxon>Bacillati</taxon>
        <taxon>Bacillota</taxon>
        <taxon>Clostridia</taxon>
        <taxon>Eubacteriales</taxon>
        <taxon>Oscillospiraceae</taxon>
        <taxon>Papillibacter</taxon>
    </lineage>
</organism>
<proteinExistence type="predicted"/>
<keyword evidence="3" id="KW-1185">Reference proteome</keyword>
<evidence type="ECO:0000313" key="3">
    <source>
        <dbReference type="Proteomes" id="UP000192790"/>
    </source>
</evidence>
<evidence type="ECO:0000313" key="2">
    <source>
        <dbReference type="EMBL" id="SMC42693.1"/>
    </source>
</evidence>
<dbReference type="AlphaFoldDB" id="A0A1W1Z2T2"/>
<name>A0A1W1Z2T2_9FIRM</name>